<evidence type="ECO:0000256" key="8">
    <source>
        <dbReference type="ARBA" id="ARBA00048679"/>
    </source>
</evidence>
<gene>
    <name evidence="10" type="ORF">ACH5RR_019902</name>
</gene>
<sequence length="350" mass="39168">MKFIPKHGKTDKDIHNLRQEIEGELFEILEDDKCRPEQQVQAIVKQLVRALHYLHSNRIIHRDMKPQNILIGAGSIVKLCDFGFARAMSTNTVVLQSIKGTPLYMAPELVCEQPYNHTADLWSLGGILYELFVGQPPFCANSVYALIHHIIKDPVEYPVNMNSNFKSFLEGLLNKVPQSRLTWPGLLEHPFVKESIVDVDDQWLCDVCGLARGHVVAPKTKVSTALTVASPERHVLDLHPDAYSKNPNLAGGDFTKEEFSGFPGSVDVVQSGCEVLDQLENNSRAVKGAQRIGQDNEALSVVLVPLKNLCNRSQSSFRDQDVLTLDQSLRILSNIEQLGHLIRVGLLMKY</sequence>
<evidence type="ECO:0000256" key="3">
    <source>
        <dbReference type="ARBA" id="ARBA00022679"/>
    </source>
</evidence>
<keyword evidence="6" id="KW-0067">ATP-binding</keyword>
<dbReference type="PROSITE" id="PS50011">
    <property type="entry name" value="PROTEIN_KINASE_DOM"/>
    <property type="match status" value="1"/>
</dbReference>
<evidence type="ECO:0000313" key="11">
    <source>
        <dbReference type="Proteomes" id="UP001630127"/>
    </source>
</evidence>
<dbReference type="GO" id="GO:0005737">
    <property type="term" value="C:cytoplasm"/>
    <property type="evidence" value="ECO:0007669"/>
    <property type="project" value="UniProtKB-ARBA"/>
</dbReference>
<comment type="caution">
    <text evidence="10">The sequence shown here is derived from an EMBL/GenBank/DDBJ whole genome shotgun (WGS) entry which is preliminary data.</text>
</comment>
<evidence type="ECO:0000256" key="4">
    <source>
        <dbReference type="ARBA" id="ARBA00022741"/>
    </source>
</evidence>
<dbReference type="Proteomes" id="UP001630127">
    <property type="component" value="Unassembled WGS sequence"/>
</dbReference>
<comment type="catalytic activity">
    <reaction evidence="7">
        <text>L-threonyl-[protein] + ATP = O-phospho-L-threonyl-[protein] + ADP + H(+)</text>
        <dbReference type="Rhea" id="RHEA:46608"/>
        <dbReference type="Rhea" id="RHEA-COMP:11060"/>
        <dbReference type="Rhea" id="RHEA-COMP:11605"/>
        <dbReference type="ChEBI" id="CHEBI:15378"/>
        <dbReference type="ChEBI" id="CHEBI:30013"/>
        <dbReference type="ChEBI" id="CHEBI:30616"/>
        <dbReference type="ChEBI" id="CHEBI:61977"/>
        <dbReference type="ChEBI" id="CHEBI:456216"/>
        <dbReference type="EC" id="2.7.11.1"/>
    </reaction>
</comment>
<dbReference type="InterPro" id="IPR000719">
    <property type="entry name" value="Prot_kinase_dom"/>
</dbReference>
<dbReference type="GO" id="GO:0005524">
    <property type="term" value="F:ATP binding"/>
    <property type="evidence" value="ECO:0007669"/>
    <property type="project" value="UniProtKB-KW"/>
</dbReference>
<keyword evidence="4" id="KW-0547">Nucleotide-binding</keyword>
<accession>A0ABD2ZRX2</accession>
<organism evidence="10 11">
    <name type="scientific">Cinchona calisaya</name>
    <dbReference type="NCBI Taxonomy" id="153742"/>
    <lineage>
        <taxon>Eukaryota</taxon>
        <taxon>Viridiplantae</taxon>
        <taxon>Streptophyta</taxon>
        <taxon>Embryophyta</taxon>
        <taxon>Tracheophyta</taxon>
        <taxon>Spermatophyta</taxon>
        <taxon>Magnoliopsida</taxon>
        <taxon>eudicotyledons</taxon>
        <taxon>Gunneridae</taxon>
        <taxon>Pentapetalae</taxon>
        <taxon>asterids</taxon>
        <taxon>lamiids</taxon>
        <taxon>Gentianales</taxon>
        <taxon>Rubiaceae</taxon>
        <taxon>Cinchonoideae</taxon>
        <taxon>Cinchoneae</taxon>
        <taxon>Cinchona</taxon>
    </lineage>
</organism>
<keyword evidence="11" id="KW-1185">Reference proteome</keyword>
<keyword evidence="5" id="KW-0418">Kinase</keyword>
<evidence type="ECO:0000313" key="10">
    <source>
        <dbReference type="EMBL" id="KAL3521753.1"/>
    </source>
</evidence>
<dbReference type="GO" id="GO:0004674">
    <property type="term" value="F:protein serine/threonine kinase activity"/>
    <property type="evidence" value="ECO:0007669"/>
    <property type="project" value="UniProtKB-KW"/>
</dbReference>
<dbReference type="Pfam" id="PF00069">
    <property type="entry name" value="Pkinase"/>
    <property type="match status" value="1"/>
</dbReference>
<dbReference type="AlphaFoldDB" id="A0ABD2ZRX2"/>
<dbReference type="SUPFAM" id="SSF56112">
    <property type="entry name" value="Protein kinase-like (PK-like)"/>
    <property type="match status" value="1"/>
</dbReference>
<evidence type="ECO:0000256" key="6">
    <source>
        <dbReference type="ARBA" id="ARBA00022840"/>
    </source>
</evidence>
<proteinExistence type="predicted"/>
<dbReference type="SMART" id="SM00220">
    <property type="entry name" value="S_TKc"/>
    <property type="match status" value="1"/>
</dbReference>
<dbReference type="EC" id="2.7.11.1" evidence="1"/>
<dbReference type="InterPro" id="IPR008271">
    <property type="entry name" value="Ser/Thr_kinase_AS"/>
</dbReference>
<dbReference type="PANTHER" id="PTHR22983:SF6">
    <property type="entry name" value="SERINE_THREONINE-PROTEIN KINASE 36"/>
    <property type="match status" value="1"/>
</dbReference>
<protein>
    <recommendedName>
        <fullName evidence="1">non-specific serine/threonine protein kinase</fullName>
        <ecNumber evidence="1">2.7.11.1</ecNumber>
    </recommendedName>
</protein>
<keyword evidence="2" id="KW-0723">Serine/threonine-protein kinase</keyword>
<evidence type="ECO:0000256" key="1">
    <source>
        <dbReference type="ARBA" id="ARBA00012513"/>
    </source>
</evidence>
<evidence type="ECO:0000256" key="2">
    <source>
        <dbReference type="ARBA" id="ARBA00022527"/>
    </source>
</evidence>
<evidence type="ECO:0000256" key="5">
    <source>
        <dbReference type="ARBA" id="ARBA00022777"/>
    </source>
</evidence>
<dbReference type="PROSITE" id="PS00108">
    <property type="entry name" value="PROTEIN_KINASE_ST"/>
    <property type="match status" value="1"/>
</dbReference>
<dbReference type="PANTHER" id="PTHR22983">
    <property type="entry name" value="PROTEIN KINASE RELATED"/>
    <property type="match status" value="1"/>
</dbReference>
<dbReference type="EMBL" id="JBJUIK010000008">
    <property type="protein sequence ID" value="KAL3521753.1"/>
    <property type="molecule type" value="Genomic_DNA"/>
</dbReference>
<reference evidence="10 11" key="1">
    <citation type="submission" date="2024-11" db="EMBL/GenBank/DDBJ databases">
        <title>A near-complete genome assembly of Cinchona calisaya.</title>
        <authorList>
            <person name="Lian D.C."/>
            <person name="Zhao X.W."/>
            <person name="Wei L."/>
        </authorList>
    </citation>
    <scope>NUCLEOTIDE SEQUENCE [LARGE SCALE GENOMIC DNA]</scope>
    <source>
        <tissue evidence="10">Nenye</tissue>
    </source>
</reference>
<feature type="domain" description="Protein kinase" evidence="9">
    <location>
        <begin position="1"/>
        <end position="192"/>
    </location>
</feature>
<keyword evidence="3" id="KW-0808">Transferase</keyword>
<comment type="catalytic activity">
    <reaction evidence="8">
        <text>L-seryl-[protein] + ATP = O-phospho-L-seryl-[protein] + ADP + H(+)</text>
        <dbReference type="Rhea" id="RHEA:17989"/>
        <dbReference type="Rhea" id="RHEA-COMP:9863"/>
        <dbReference type="Rhea" id="RHEA-COMP:11604"/>
        <dbReference type="ChEBI" id="CHEBI:15378"/>
        <dbReference type="ChEBI" id="CHEBI:29999"/>
        <dbReference type="ChEBI" id="CHEBI:30616"/>
        <dbReference type="ChEBI" id="CHEBI:83421"/>
        <dbReference type="ChEBI" id="CHEBI:456216"/>
        <dbReference type="EC" id="2.7.11.1"/>
    </reaction>
</comment>
<dbReference type="Gene3D" id="1.10.510.10">
    <property type="entry name" value="Transferase(Phosphotransferase) domain 1"/>
    <property type="match status" value="1"/>
</dbReference>
<evidence type="ECO:0000256" key="7">
    <source>
        <dbReference type="ARBA" id="ARBA00047899"/>
    </source>
</evidence>
<dbReference type="InterPro" id="IPR011009">
    <property type="entry name" value="Kinase-like_dom_sf"/>
</dbReference>
<evidence type="ECO:0000259" key="9">
    <source>
        <dbReference type="PROSITE" id="PS50011"/>
    </source>
</evidence>
<name>A0ABD2ZRX2_9GENT</name>